<dbReference type="GO" id="GO:0008483">
    <property type="term" value="F:transaminase activity"/>
    <property type="evidence" value="ECO:0007669"/>
    <property type="project" value="TreeGrafter"/>
</dbReference>
<dbReference type="InterPro" id="IPR000653">
    <property type="entry name" value="DegT/StrS_aminotransferase"/>
</dbReference>
<accession>A0A1G7JN19</accession>
<dbReference type="GO" id="GO:0000271">
    <property type="term" value="P:polysaccharide biosynthetic process"/>
    <property type="evidence" value="ECO:0007669"/>
    <property type="project" value="TreeGrafter"/>
</dbReference>
<dbReference type="AlphaFoldDB" id="A0A1G7JN19"/>
<dbReference type="SUPFAM" id="SSF53383">
    <property type="entry name" value="PLP-dependent transferases"/>
    <property type="match status" value="1"/>
</dbReference>
<keyword evidence="3" id="KW-1185">Reference proteome</keyword>
<proteinExistence type="inferred from homology"/>
<keyword evidence="1" id="KW-0663">Pyridoxal phosphate</keyword>
<dbReference type="Proteomes" id="UP000324020">
    <property type="component" value="Unassembled WGS sequence"/>
</dbReference>
<dbReference type="Pfam" id="PF01041">
    <property type="entry name" value="DegT_DnrJ_EryC1"/>
    <property type="match status" value="1"/>
</dbReference>
<dbReference type="GO" id="GO:0030170">
    <property type="term" value="F:pyridoxal phosphate binding"/>
    <property type="evidence" value="ECO:0007669"/>
    <property type="project" value="TreeGrafter"/>
</dbReference>
<sequence length="364" mass="38374">MISLADPQFGDEEIAAVRRVLEDGMVADGPEVRQFESAFADYAGADNGVAVANGTVALHAAFEALGIGDGDRVVTTPLSFVASANAIRLAGAEPVFADIDPVTYNLDPGAARRAVRETDADAVLVVHLYGLPAEMDAFRDLAADEDVRLIEDAAQAHGAAYRGQPVGSFGDAAAFSFYPTKNMTTGEGGMVLTDDAAVADRAASYVNHGRSAAGGYAHERLGSNYRMTSLAAAMGRVQLERLPEWVRTRRSNAARLSEALDEVPGVKPPVAPDGAEHAYHQYTVRCADRDALADHLADAGVDTGVYYPTPIPRLGAYDGYDADVPVADRAAEEVLSLPVHPGLTDEELDRIAAAIRAVPRTIAA</sequence>
<dbReference type="PANTHER" id="PTHR30244">
    <property type="entry name" value="TRANSAMINASE"/>
    <property type="match status" value="1"/>
</dbReference>
<dbReference type="PANTHER" id="PTHR30244:SF34">
    <property type="entry name" value="DTDP-4-AMINO-4,6-DIDEOXYGALACTOSE TRANSAMINASE"/>
    <property type="match status" value="1"/>
</dbReference>
<organism evidence="2 3">
    <name type="scientific">Halorubrum xinjiangense</name>
    <dbReference type="NCBI Taxonomy" id="261291"/>
    <lineage>
        <taxon>Archaea</taxon>
        <taxon>Methanobacteriati</taxon>
        <taxon>Methanobacteriota</taxon>
        <taxon>Stenosarchaea group</taxon>
        <taxon>Halobacteria</taxon>
        <taxon>Halobacteriales</taxon>
        <taxon>Haloferacaceae</taxon>
        <taxon>Halorubrum</taxon>
    </lineage>
</organism>
<dbReference type="CDD" id="cd00616">
    <property type="entry name" value="AHBA_syn"/>
    <property type="match status" value="1"/>
</dbReference>
<dbReference type="InterPro" id="IPR015421">
    <property type="entry name" value="PyrdxlP-dep_Trfase_major"/>
</dbReference>
<evidence type="ECO:0000313" key="2">
    <source>
        <dbReference type="EMBL" id="SDF26348.1"/>
    </source>
</evidence>
<dbReference type="InterPro" id="IPR015422">
    <property type="entry name" value="PyrdxlP-dep_Trfase_small"/>
</dbReference>
<dbReference type="EMBL" id="FNBO01000003">
    <property type="protein sequence ID" value="SDF26348.1"/>
    <property type="molecule type" value="Genomic_DNA"/>
</dbReference>
<dbReference type="Gene3D" id="3.90.1150.10">
    <property type="entry name" value="Aspartate Aminotransferase, domain 1"/>
    <property type="match status" value="1"/>
</dbReference>
<comment type="similarity">
    <text evidence="1">Belongs to the DegT/DnrJ/EryC1 family.</text>
</comment>
<dbReference type="PIRSF" id="PIRSF000390">
    <property type="entry name" value="PLP_StrS"/>
    <property type="match status" value="1"/>
</dbReference>
<dbReference type="InterPro" id="IPR015424">
    <property type="entry name" value="PyrdxlP-dep_Trfase"/>
</dbReference>
<evidence type="ECO:0000256" key="1">
    <source>
        <dbReference type="RuleBase" id="RU004508"/>
    </source>
</evidence>
<protein>
    <submittedName>
        <fullName evidence="2">dTDP-4-amino-4,6-dideoxygalactose transaminase</fullName>
    </submittedName>
</protein>
<name>A0A1G7JN19_9EURY</name>
<gene>
    <name evidence="2" type="ORF">SAMN04488067_10323</name>
</gene>
<evidence type="ECO:0000313" key="3">
    <source>
        <dbReference type="Proteomes" id="UP000324020"/>
    </source>
</evidence>
<dbReference type="OrthoDB" id="10355at2157"/>
<dbReference type="RefSeq" id="WP_149797899.1">
    <property type="nucleotide sequence ID" value="NZ_FNBO01000003.1"/>
</dbReference>
<reference evidence="2 3" key="1">
    <citation type="submission" date="2016-10" db="EMBL/GenBank/DDBJ databases">
        <authorList>
            <person name="Varghese N."/>
            <person name="Submissions S."/>
        </authorList>
    </citation>
    <scope>NUCLEOTIDE SEQUENCE [LARGE SCALE GENOMIC DNA]</scope>
    <source>
        <strain evidence="2 3">CGMCC 1.3527</strain>
    </source>
</reference>
<dbReference type="Gene3D" id="3.40.640.10">
    <property type="entry name" value="Type I PLP-dependent aspartate aminotransferase-like (Major domain)"/>
    <property type="match status" value="1"/>
</dbReference>